<dbReference type="AlphaFoldDB" id="A0A3S8ZRK7"/>
<dbReference type="Proteomes" id="UP000282438">
    <property type="component" value="Chromosome"/>
</dbReference>
<dbReference type="RefSeq" id="WP_125972500.1">
    <property type="nucleotide sequence ID" value="NZ_CP034433.1"/>
</dbReference>
<organism evidence="1 2">
    <name type="scientific">Iodobacter ciconiae</name>
    <dbReference type="NCBI Taxonomy" id="2496266"/>
    <lineage>
        <taxon>Bacteria</taxon>
        <taxon>Pseudomonadati</taxon>
        <taxon>Pseudomonadota</taxon>
        <taxon>Betaproteobacteria</taxon>
        <taxon>Neisseriales</taxon>
        <taxon>Chitinibacteraceae</taxon>
        <taxon>Iodobacter</taxon>
    </lineage>
</organism>
<name>A0A3S8ZRK7_9NEIS</name>
<dbReference type="KEGG" id="iod:EJO50_06295"/>
<keyword evidence="2" id="KW-1185">Reference proteome</keyword>
<proteinExistence type="predicted"/>
<evidence type="ECO:0008006" key="3">
    <source>
        <dbReference type="Google" id="ProtNLM"/>
    </source>
</evidence>
<reference evidence="1 2" key="1">
    <citation type="submission" date="2018-12" db="EMBL/GenBank/DDBJ databases">
        <title>Complete genome sequence of Iodobacter sp. H11R3.</title>
        <authorList>
            <person name="Bae J.-W."/>
        </authorList>
    </citation>
    <scope>NUCLEOTIDE SEQUENCE [LARGE SCALE GENOMIC DNA]</scope>
    <source>
        <strain evidence="1 2">H11R3</strain>
    </source>
</reference>
<accession>A0A3S8ZRK7</accession>
<protein>
    <recommendedName>
        <fullName evidence="3">Lipoprotein</fullName>
    </recommendedName>
</protein>
<evidence type="ECO:0000313" key="1">
    <source>
        <dbReference type="EMBL" id="AZN36122.1"/>
    </source>
</evidence>
<evidence type="ECO:0000313" key="2">
    <source>
        <dbReference type="Proteomes" id="UP000282438"/>
    </source>
</evidence>
<dbReference type="PROSITE" id="PS51257">
    <property type="entry name" value="PROKAR_LIPOPROTEIN"/>
    <property type="match status" value="1"/>
</dbReference>
<dbReference type="EMBL" id="CP034433">
    <property type="protein sequence ID" value="AZN36122.1"/>
    <property type="molecule type" value="Genomic_DNA"/>
</dbReference>
<gene>
    <name evidence="1" type="ORF">EJO50_06295</name>
</gene>
<sequence>MTKFYLVCVLLVFTFTGTGCVDLKPVNENVIYGKSTMFSALGRPKTKYTINQFIYHSIRDGADKEKTADYFTGFFGKPANIYNIKSQPKLVYGYDMKSKAMIVYDWHKDSCQIMIAFDPVTKLIIEFSGGKEHRYKIDPTISYISNCSTEITGPERKVLSDPDIYRGNLSIRLAAWGIFGLVGLGTVQII</sequence>